<feature type="transmembrane region" description="Helical" evidence="5">
    <location>
        <begin position="195"/>
        <end position="220"/>
    </location>
</feature>
<feature type="transmembrane region" description="Helical" evidence="5">
    <location>
        <begin position="100"/>
        <end position="120"/>
    </location>
</feature>
<dbReference type="PANTHER" id="PTHR43759:SF1">
    <property type="entry name" value="GLUCOSE IMPORT SYSTEM PERMEASE PROTEIN GLCT"/>
    <property type="match status" value="1"/>
</dbReference>
<keyword evidence="4 5" id="KW-0472">Membrane</keyword>
<reference evidence="7 8" key="1">
    <citation type="journal article" date="2017" name="Genome Announc.">
        <title>Draft Genome Sequence of Romboutsia weinsteinii sp. nov. Strain CCRI-19649(T) Isolated from Surface Water.</title>
        <authorList>
            <person name="Maheux A.F."/>
            <person name="Boudreau D.K."/>
            <person name="Berube E."/>
            <person name="Boissinot M."/>
            <person name="Cantin P."/>
            <person name="Raymond F."/>
            <person name="Corbeil J."/>
            <person name="Omar R.F."/>
            <person name="Bergeron M.G."/>
        </authorList>
    </citation>
    <scope>NUCLEOTIDE SEQUENCE [LARGE SCALE GENOMIC DNA]</scope>
    <source>
        <strain evidence="7 8">CCRI-19649</strain>
    </source>
</reference>
<comment type="similarity">
    <text evidence="5">Belongs to the binding-protein-dependent transport system permease family.</text>
</comment>
<evidence type="ECO:0000313" key="8">
    <source>
        <dbReference type="Proteomes" id="UP000215694"/>
    </source>
</evidence>
<feature type="transmembrane region" description="Helical" evidence="5">
    <location>
        <begin position="257"/>
        <end position="277"/>
    </location>
</feature>
<accession>A0A371J0L7</accession>
<protein>
    <submittedName>
        <fullName evidence="7">ABC transporter permease subunit</fullName>
    </submittedName>
</protein>
<keyword evidence="8" id="KW-1185">Reference proteome</keyword>
<organism evidence="7 8">
    <name type="scientific">Romboutsia weinsteinii</name>
    <dbReference type="NCBI Taxonomy" id="2020949"/>
    <lineage>
        <taxon>Bacteria</taxon>
        <taxon>Bacillati</taxon>
        <taxon>Bacillota</taxon>
        <taxon>Clostridia</taxon>
        <taxon>Peptostreptococcales</taxon>
        <taxon>Peptostreptococcaceae</taxon>
        <taxon>Romboutsia</taxon>
    </lineage>
</organism>
<dbReference type="Pfam" id="PF00528">
    <property type="entry name" value="BPD_transp_1"/>
    <property type="match status" value="1"/>
</dbReference>
<comment type="subcellular location">
    <subcellularLocation>
        <location evidence="5">Cell membrane</location>
        <topology evidence="5">Multi-pass membrane protein</topology>
    </subcellularLocation>
    <subcellularLocation>
        <location evidence="1">Membrane</location>
        <topology evidence="1">Multi-pass membrane protein</topology>
    </subcellularLocation>
</comment>
<dbReference type="EMBL" id="NOJY02000029">
    <property type="protein sequence ID" value="RDY26342.1"/>
    <property type="molecule type" value="Genomic_DNA"/>
</dbReference>
<evidence type="ECO:0000256" key="1">
    <source>
        <dbReference type="ARBA" id="ARBA00004141"/>
    </source>
</evidence>
<keyword evidence="2 5" id="KW-0812">Transmembrane</keyword>
<dbReference type="RefSeq" id="WP_094366463.1">
    <property type="nucleotide sequence ID" value="NZ_NOJY02000029.1"/>
</dbReference>
<feature type="transmembrane region" description="Helical" evidence="5">
    <location>
        <begin position="7"/>
        <end position="34"/>
    </location>
</feature>
<feature type="transmembrane region" description="Helical" evidence="5">
    <location>
        <begin position="70"/>
        <end position="88"/>
    </location>
</feature>
<evidence type="ECO:0000256" key="2">
    <source>
        <dbReference type="ARBA" id="ARBA00022692"/>
    </source>
</evidence>
<dbReference type="Gene3D" id="1.10.3720.10">
    <property type="entry name" value="MetI-like"/>
    <property type="match status" value="1"/>
</dbReference>
<evidence type="ECO:0000313" key="7">
    <source>
        <dbReference type="EMBL" id="RDY26342.1"/>
    </source>
</evidence>
<evidence type="ECO:0000259" key="6">
    <source>
        <dbReference type="PROSITE" id="PS50928"/>
    </source>
</evidence>
<keyword evidence="5" id="KW-0813">Transport</keyword>
<sequence>MNNKIKPYILIAPVGIVLICIMSCGLVTCLLQSLGYFQQIGLNEISFDYYKEILGDASFLRSLLFSLKTSLISAIVSVIIGVLLAYLLSQDKFSKLRNAVLNLPIIIPHIVVVILMFSLFSKSGIVSRILFNLNIISDSSEFINIVSDKNGIGIILVYIWKGIPFMAITTYNILRNISDKLEMVALNLGANKLQNFRYITLPLAMPAIISSFIILFTFAFGSFEVPFLIGPSTPRALPVHAYLSYISSDLTQRSSAMVINIILSSVSFILLIIYNKIFEKMYKYKL</sequence>
<dbReference type="PROSITE" id="PS50928">
    <property type="entry name" value="ABC_TM1"/>
    <property type="match status" value="1"/>
</dbReference>
<dbReference type="AlphaFoldDB" id="A0A371J0L7"/>
<dbReference type="GO" id="GO:0005886">
    <property type="term" value="C:plasma membrane"/>
    <property type="evidence" value="ECO:0007669"/>
    <property type="project" value="UniProtKB-SubCell"/>
</dbReference>
<dbReference type="CDD" id="cd06261">
    <property type="entry name" value="TM_PBP2"/>
    <property type="match status" value="1"/>
</dbReference>
<dbReference type="OrthoDB" id="9785836at2"/>
<dbReference type="InterPro" id="IPR052730">
    <property type="entry name" value="Sugar_ABC_transporter"/>
</dbReference>
<keyword evidence="3 5" id="KW-1133">Transmembrane helix</keyword>
<dbReference type="SUPFAM" id="SSF161098">
    <property type="entry name" value="MetI-like"/>
    <property type="match status" value="1"/>
</dbReference>
<gene>
    <name evidence="7" type="ORF">CHL78_013875</name>
</gene>
<evidence type="ECO:0000256" key="3">
    <source>
        <dbReference type="ARBA" id="ARBA00022989"/>
    </source>
</evidence>
<dbReference type="PANTHER" id="PTHR43759">
    <property type="entry name" value="TREHALOSE TRANSPORT SYSTEM PERMEASE PROTEIN SUGA"/>
    <property type="match status" value="1"/>
</dbReference>
<dbReference type="GO" id="GO:0055085">
    <property type="term" value="P:transmembrane transport"/>
    <property type="evidence" value="ECO:0007669"/>
    <property type="project" value="InterPro"/>
</dbReference>
<evidence type="ECO:0000256" key="5">
    <source>
        <dbReference type="RuleBase" id="RU363032"/>
    </source>
</evidence>
<comment type="caution">
    <text evidence="7">The sequence shown here is derived from an EMBL/GenBank/DDBJ whole genome shotgun (WGS) entry which is preliminary data.</text>
</comment>
<dbReference type="InterPro" id="IPR035906">
    <property type="entry name" value="MetI-like_sf"/>
</dbReference>
<evidence type="ECO:0000256" key="4">
    <source>
        <dbReference type="ARBA" id="ARBA00023136"/>
    </source>
</evidence>
<feature type="transmembrane region" description="Helical" evidence="5">
    <location>
        <begin position="152"/>
        <end position="174"/>
    </location>
</feature>
<proteinExistence type="inferred from homology"/>
<name>A0A371J0L7_9FIRM</name>
<dbReference type="InterPro" id="IPR000515">
    <property type="entry name" value="MetI-like"/>
</dbReference>
<dbReference type="Proteomes" id="UP000215694">
    <property type="component" value="Unassembled WGS sequence"/>
</dbReference>
<feature type="domain" description="ABC transmembrane type-1" evidence="6">
    <location>
        <begin position="63"/>
        <end position="274"/>
    </location>
</feature>